<dbReference type="AlphaFoldDB" id="A0A398CV74"/>
<proteinExistence type="predicted"/>
<dbReference type="OrthoDB" id="2379109at2"/>
<dbReference type="EMBL" id="QXIS01000024">
    <property type="protein sequence ID" value="RIE06080.1"/>
    <property type="molecule type" value="Genomic_DNA"/>
</dbReference>
<dbReference type="Pfam" id="PF07833">
    <property type="entry name" value="Cu_amine_oxidN1"/>
    <property type="match status" value="1"/>
</dbReference>
<evidence type="ECO:0000256" key="1">
    <source>
        <dbReference type="SAM" id="SignalP"/>
    </source>
</evidence>
<gene>
    <name evidence="3" type="ORF">SMC7_03995</name>
</gene>
<comment type="caution">
    <text evidence="3">The sequence shown here is derived from an EMBL/GenBank/DDBJ whole genome shotgun (WGS) entry which is preliminary data.</text>
</comment>
<dbReference type="Gene3D" id="3.30.457.10">
    <property type="entry name" value="Copper amine oxidase-like, N-terminal domain"/>
    <property type="match status" value="1"/>
</dbReference>
<keyword evidence="4" id="KW-1185">Reference proteome</keyword>
<dbReference type="InterPro" id="IPR012854">
    <property type="entry name" value="Cu_amine_oxidase-like_N"/>
</dbReference>
<keyword evidence="1" id="KW-0732">Signal</keyword>
<organism evidence="3 4">
    <name type="scientific">Candidatus Cryosericum terrychapinii</name>
    <dbReference type="NCBI Taxonomy" id="2290919"/>
    <lineage>
        <taxon>Bacteria</taxon>
        <taxon>Pseudomonadati</taxon>
        <taxon>Caldisericota/Cryosericota group</taxon>
        <taxon>Candidatus Cryosericota</taxon>
        <taxon>Candidatus Cryosericia</taxon>
        <taxon>Candidatus Cryosericales</taxon>
        <taxon>Candidatus Cryosericaceae</taxon>
        <taxon>Candidatus Cryosericum</taxon>
    </lineage>
</organism>
<dbReference type="InterPro" id="IPR036582">
    <property type="entry name" value="Mao_N_sf"/>
</dbReference>
<evidence type="ECO:0000313" key="3">
    <source>
        <dbReference type="EMBL" id="RIE06080.1"/>
    </source>
</evidence>
<dbReference type="Proteomes" id="UP000266328">
    <property type="component" value="Unassembled WGS sequence"/>
</dbReference>
<protein>
    <submittedName>
        <fullName evidence="3">Copper amine oxidase N-terminal domain-containing protein</fullName>
    </submittedName>
</protein>
<name>A0A398CV74_9BACT</name>
<dbReference type="SUPFAM" id="SSF55383">
    <property type="entry name" value="Copper amine oxidase, domain N"/>
    <property type="match status" value="1"/>
</dbReference>
<dbReference type="RefSeq" id="WP_119089066.1">
    <property type="nucleotide sequence ID" value="NZ_QXIS01000024.1"/>
</dbReference>
<evidence type="ECO:0000313" key="4">
    <source>
        <dbReference type="Proteomes" id="UP000266328"/>
    </source>
</evidence>
<reference evidence="3 4" key="1">
    <citation type="submission" date="2018-09" db="EMBL/GenBank/DDBJ databases">
        <title>Discovery and Ecogenomic Context for Candidatus Cryosericales, a Global Caldiserica Order Active in Thawing Permafrost.</title>
        <authorList>
            <person name="Martinez M.A."/>
            <person name="Woodcroft B.J."/>
            <person name="Ignacio Espinoza J.C."/>
            <person name="Zayed A."/>
            <person name="Singleton C.M."/>
            <person name="Boyd J."/>
            <person name="Li Y.-F."/>
            <person name="Purvine S."/>
            <person name="Maughan H."/>
            <person name="Hodgkins S.B."/>
            <person name="Anderson D."/>
            <person name="Sederholm M."/>
            <person name="Temperton B."/>
            <person name="Saleska S.R."/>
            <person name="Tyson G.W."/>
            <person name="Rich V.I."/>
        </authorList>
    </citation>
    <scope>NUCLEOTIDE SEQUENCE [LARGE SCALE GENOMIC DNA]</scope>
    <source>
        <strain evidence="3 4">SMC7</strain>
    </source>
</reference>
<feature type="signal peptide" evidence="1">
    <location>
        <begin position="1"/>
        <end position="22"/>
    </location>
</feature>
<accession>A0A398CV74</accession>
<sequence length="295" mass="32126">MKTSVRICAMFLALMQVLSVVADCTAQSAGQPSHGAFSETAQAPAGPHIMTVLLWIDSPTMTVDGVRQKIDPGRDARPIIRDSRTLVPVGAIVEVLGGEVSWYDADKRVSITVADITIELWIGRNTASVNGVSKPIDPVSPRVVPEVANGRTMVPLRFVAESLGVTVTWNQTRREINLTFEQNLIQNSDKTIALAVRRDDVAVCRIYVRNPLATDIIVQATLLAAQLPQNWTAEFCYGDICCFKSTEITLHGHEQKIIELSVRTRGTGEGDASLLVSSREFDDDSLNVHVTSSGD</sequence>
<feature type="chain" id="PRO_5017479777" evidence="1">
    <location>
        <begin position="23"/>
        <end position="295"/>
    </location>
</feature>
<evidence type="ECO:0000259" key="2">
    <source>
        <dbReference type="Pfam" id="PF07833"/>
    </source>
</evidence>
<feature type="domain" description="Copper amine oxidase-like N-terminal" evidence="2">
    <location>
        <begin position="75"/>
        <end position="176"/>
    </location>
</feature>